<gene>
    <name evidence="1" type="ORF">MML48_4g00007786</name>
</gene>
<proteinExistence type="predicted"/>
<sequence length="1465" mass="164934">MIIIIDEIIKSRDINRPNAVKHFRNSGKYQTGTHHCFGMDHFMDEQNTISTQHSSIVSSNDLSSQNVGNSISRRNSSETVPKCDNITKYPDKKQIEDKLNQIREYLHITSTLMSNMKNSENQCSDSEIEQLKKTYNDLRDSEAKLNAMLVDIERYDKNIVEETKKFKFACDSSILDLTIMLENGFDSTSESVAQLSKGFLEKKVEHANRQLEMLHEHENLLMSLQLKAENQLREARHAQQSLSSHQNTLQIDDISDLNSNEIINNDPSYNAGSKKANQEVIKELEDRLNSLKADNSTPRQSSLNIQEQFQAQVDSIQQKINQLRDSNDNRNQLIQFLDKRDVQLQSEHMELQGKLRELQTKKMQVDQLVSQLQCMNDESEEDDIGFQVRKIVSMKEQLSKLKDMLETVKNSENFFETQNVNETDVEEIDIINAIPSKSDNMIQNDVRSNQHDNHENISNSRLESNPRSSNERKIKEKQVNKKSMNANEKERMKLQAELHAKKRELEELMCKHKAASSNLNQDVQCENKSDVGATNHSLYEGTTNSWYPMPSNLYHLPNSSERYSSDDGGDDDINEYSELNSSGEASNIQMIPPMAALNYPTSNYVKHKSAERCLEVPESYMRASSHTPDHSIHSVGGSGVRGQQTERVRSNNERETQNKSQVQKQLELIRSVCDSMLEQQNLNKEQPVATQNVRNNLTPSPLYSDPRQFASPNPNSNANALNVMHPVVDPTWTPSNSSQSNVMFNDASGYQNWLTTNTLQTQAFMLNTLNQCCQMLWLQQRELASLRSTIAVMQEKLQTSSYDHHNGGAALPLYVGANSCLYPVTMPPPPPSSESRESSQMRSGLANSKMNQVSSATSLPNLNHPHAAHAATNTIESAYVNQNNLHNARILESSLNNTTVHQNTAGGHANNTTLLSGVNQPLPSQIWNGQALNNQVAPGNRANNYWDNFRSYSRQNLLSTKSNEGIQNQSAASAGITSAERTNNITERCQTYTFPSFSTQKRNPNQQESSNSSADNTPKRKTALKSPRHAVNTETVPADVLAHKSNESNDLMEIPIQIGFEPFADAFADHLETAVVVNNSNRMAANPHDCKNCTAPSLRNRNEWQHHNNANSSENSSRQSSKSKLFDELRENVYKEVASLISANQGRPHFLIQLFRDLQMVSSDPMRRKTLQSIQSLISHSLSGNATTGVLQQVTNAQTVGIIDNNDVLAHYPPSYFEVPANSWNHLRVNIDSDSSLETDCPNYLSEVLEFLNSHNNDFLQQNLLDSLKELLTECTFSTIFINNNKDSIIQKHFANSAMEAFEQYKGKRVQDVQMNILQTIEDLLRSEISLIRLMRESVPDTNDLNSLMTNDAATILQSNQNIPFDIPNIAAEDSNSTPQIQNGDLAEADQSRLELEDDEEGAVGGVLNVTDECNANNLGQTDTEFAEQGLDQVPTRLTAHSRSQLSTPIRDHLNSSRTDTSEQF</sequence>
<evidence type="ECO:0000313" key="1">
    <source>
        <dbReference type="EMBL" id="KAI4464114.1"/>
    </source>
</evidence>
<name>A0ACB9TBG0_HOLOL</name>
<dbReference type="EMBL" id="CM043018">
    <property type="protein sequence ID" value="KAI4464114.1"/>
    <property type="molecule type" value="Genomic_DNA"/>
</dbReference>
<protein>
    <submittedName>
        <fullName evidence="1">Pericentriolar material 1-related</fullName>
    </submittedName>
</protein>
<organism evidence="1 2">
    <name type="scientific">Holotrichia oblita</name>
    <name type="common">Chafer beetle</name>
    <dbReference type="NCBI Taxonomy" id="644536"/>
    <lineage>
        <taxon>Eukaryota</taxon>
        <taxon>Metazoa</taxon>
        <taxon>Ecdysozoa</taxon>
        <taxon>Arthropoda</taxon>
        <taxon>Hexapoda</taxon>
        <taxon>Insecta</taxon>
        <taxon>Pterygota</taxon>
        <taxon>Neoptera</taxon>
        <taxon>Endopterygota</taxon>
        <taxon>Coleoptera</taxon>
        <taxon>Polyphaga</taxon>
        <taxon>Scarabaeiformia</taxon>
        <taxon>Scarabaeidae</taxon>
        <taxon>Melolonthinae</taxon>
        <taxon>Holotrichia</taxon>
    </lineage>
</organism>
<keyword evidence="2" id="KW-1185">Reference proteome</keyword>
<reference evidence="1" key="1">
    <citation type="submission" date="2022-04" db="EMBL/GenBank/DDBJ databases">
        <title>Chromosome-scale genome assembly of Holotrichia oblita Faldermann.</title>
        <authorList>
            <person name="Rongchong L."/>
        </authorList>
    </citation>
    <scope>NUCLEOTIDE SEQUENCE</scope>
    <source>
        <strain evidence="1">81SQS9</strain>
    </source>
</reference>
<comment type="caution">
    <text evidence="1">The sequence shown here is derived from an EMBL/GenBank/DDBJ whole genome shotgun (WGS) entry which is preliminary data.</text>
</comment>
<evidence type="ECO:0000313" key="2">
    <source>
        <dbReference type="Proteomes" id="UP001056778"/>
    </source>
</evidence>
<dbReference type="Proteomes" id="UP001056778">
    <property type="component" value="Chromosome 4"/>
</dbReference>
<accession>A0ACB9TBG0</accession>